<dbReference type="GeneID" id="25407196"/>
<gene>
    <name evidence="1" type="ORF">TCARB_1786</name>
</gene>
<dbReference type="Pfam" id="PF05167">
    <property type="entry name" value="DUF711"/>
    <property type="match status" value="1"/>
</dbReference>
<evidence type="ECO:0008006" key="3">
    <source>
        <dbReference type="Google" id="ProtNLM"/>
    </source>
</evidence>
<proteinExistence type="predicted"/>
<dbReference type="SUPFAM" id="SSF51998">
    <property type="entry name" value="PFL-like glycyl radical enzymes"/>
    <property type="match status" value="1"/>
</dbReference>
<reference evidence="2" key="1">
    <citation type="book" date="2010" name="EXTREMOPHILES" publisher="0:0-0">
        <title>Complete genome sequences of ten hyperthermophilic archaea reveal their metabolic capabilities and possible ecological roles.</title>
        <editorList>
            <person name="?"/>
        </editorList>
        <authorList>
            <person name="Ravin N.V."/>
            <person name="Mardanov A.V."/>
            <person name="Bonch-Osmolovskaya E.A."/>
            <person name="Skryabin K.G."/>
        </authorList>
    </citation>
    <scope>NUCLEOTIDE SEQUENCE [LARGE SCALE GENOMIC DNA]</scope>
    <source>
        <strain evidence="2">1505</strain>
    </source>
</reference>
<dbReference type="Proteomes" id="UP000266720">
    <property type="component" value="Chromosome"/>
</dbReference>
<dbReference type="PANTHER" id="PTHR37560">
    <property type="entry name" value="UPF0210 PROTEIN SPR0218"/>
    <property type="match status" value="1"/>
</dbReference>
<dbReference type="STRING" id="697581.TCARB_1786"/>
<dbReference type="AlphaFoldDB" id="A0A3G1A744"/>
<sequence length="347" mass="38593">MTSHKIRALTIHIDQDQPPQTIETLLARFAEQAEQLAKNTQLEIWTKRLTTKPTTPDKFDKTAQTIHELAEKYQINYTAVPQLKPLHPKQLADTMATLPRLYTTTLYTPQNTQLLAQTIRTLSEQSPLTAARYAVTYGQFVQTPYFPATATLTPGTSISLLYPSLYTTQTPQQLQKTLTALAQTAKQTLDNFLGIDISLSPWQDQSVATIIEKHSGQTLAAPGTITAIKQINNQLAQLAKHLPTIGYNETMLPLAEDNRLKELARLQQLKLSHLTAYTTYCVPGLDMTPIPDTTQDNIIHNILTDLHHTQTTKNKPLGLRLILAPADEGQDIHLGPFGPTPVLSPLQ</sequence>
<accession>A0A3G1A744</accession>
<dbReference type="InterPro" id="IPR007841">
    <property type="entry name" value="UPF0210"/>
</dbReference>
<dbReference type="Gene3D" id="3.20.70.20">
    <property type="match status" value="1"/>
</dbReference>
<name>A0A3G1A744_9CREN</name>
<organism evidence="1 2">
    <name type="scientific">Thermofilum adornatum 1505</name>
    <dbReference type="NCBI Taxonomy" id="697581"/>
    <lineage>
        <taxon>Archaea</taxon>
        <taxon>Thermoproteota</taxon>
        <taxon>Thermoprotei</taxon>
        <taxon>Thermofilales</taxon>
        <taxon>Thermofilaceae</taxon>
        <taxon>Thermofilum</taxon>
    </lineage>
</organism>
<protein>
    <recommendedName>
        <fullName evidence="3">DUF711 family protein</fullName>
    </recommendedName>
</protein>
<evidence type="ECO:0000313" key="2">
    <source>
        <dbReference type="Proteomes" id="UP000266720"/>
    </source>
</evidence>
<dbReference type="EMBL" id="CP007493">
    <property type="protein sequence ID" value="AJB42822.1"/>
    <property type="molecule type" value="Genomic_DNA"/>
</dbReference>
<dbReference type="RefSeq" id="WP_052887203.1">
    <property type="nucleotide sequence ID" value="NZ_CP007493.1"/>
</dbReference>
<evidence type="ECO:0000313" key="1">
    <source>
        <dbReference type="EMBL" id="AJB42822.1"/>
    </source>
</evidence>
<dbReference type="PANTHER" id="PTHR37560:SF2">
    <property type="entry name" value="DUF711 DOMAIN-CONTAINING PROTEIN"/>
    <property type="match status" value="1"/>
</dbReference>
<dbReference type="KEGG" id="tcb:TCARB_1786"/>